<dbReference type="AlphaFoldDB" id="A0A412PBU4"/>
<protein>
    <submittedName>
        <fullName evidence="3">TIGR00282 family metallophosphoesterase</fullName>
    </submittedName>
</protein>
<reference evidence="3 4" key="1">
    <citation type="submission" date="2018-08" db="EMBL/GenBank/DDBJ databases">
        <title>A genome reference for cultivated species of the human gut microbiota.</title>
        <authorList>
            <person name="Zou Y."/>
            <person name="Xue W."/>
            <person name="Luo G."/>
        </authorList>
    </citation>
    <scope>NUCLEOTIDE SEQUENCE [LARGE SCALE GENOMIC DNA]</scope>
    <source>
        <strain evidence="3 4">AF18-46</strain>
    </source>
</reference>
<feature type="active site" description="Proton donor" evidence="1">
    <location>
        <position position="68"/>
    </location>
</feature>
<evidence type="ECO:0000313" key="4">
    <source>
        <dbReference type="Proteomes" id="UP000284731"/>
    </source>
</evidence>
<dbReference type="Gene3D" id="3.60.21.10">
    <property type="match status" value="1"/>
</dbReference>
<accession>A0A412PBU4</accession>
<feature type="binding site" evidence="2">
    <location>
        <position position="149"/>
    </location>
    <ligand>
        <name>Fe cation</name>
        <dbReference type="ChEBI" id="CHEBI:24875"/>
        <label>2</label>
    </ligand>
</feature>
<dbReference type="SUPFAM" id="SSF56300">
    <property type="entry name" value="Metallo-dependent phosphatases"/>
    <property type="match status" value="1"/>
</dbReference>
<evidence type="ECO:0000256" key="1">
    <source>
        <dbReference type="PIRSR" id="PIRSR004789-50"/>
    </source>
</evidence>
<dbReference type="InterPro" id="IPR029052">
    <property type="entry name" value="Metallo-depent_PP-like"/>
</dbReference>
<organism evidence="3 4">
    <name type="scientific">Solobacterium moorei</name>
    <dbReference type="NCBI Taxonomy" id="102148"/>
    <lineage>
        <taxon>Bacteria</taxon>
        <taxon>Bacillati</taxon>
        <taxon>Bacillota</taxon>
        <taxon>Erysipelotrichia</taxon>
        <taxon>Erysipelotrichales</taxon>
        <taxon>Erysipelotrichaceae</taxon>
        <taxon>Solobacterium</taxon>
    </lineage>
</organism>
<dbReference type="PANTHER" id="PTHR36303:SF1">
    <property type="entry name" value="2',3'-CYCLIC-NUCLEOTIDE 2'-PHOSPHODIESTERASE"/>
    <property type="match status" value="1"/>
</dbReference>
<feature type="binding site" evidence="2">
    <location>
        <position position="176"/>
    </location>
    <ligand>
        <name>Fe cation</name>
        <dbReference type="ChEBI" id="CHEBI:24875"/>
        <label>1</label>
    </ligand>
</feature>
<feature type="binding site" evidence="2">
    <location>
        <position position="174"/>
    </location>
    <ligand>
        <name>Fe cation</name>
        <dbReference type="ChEBI" id="CHEBI:24875"/>
        <label>2</label>
    </ligand>
</feature>
<gene>
    <name evidence="3" type="ORF">DWX20_09225</name>
</gene>
<dbReference type="EMBL" id="QRWX01000004">
    <property type="protein sequence ID" value="RGT54330.1"/>
    <property type="molecule type" value="Genomic_DNA"/>
</dbReference>
<dbReference type="GO" id="GO:0004113">
    <property type="term" value="F:2',3'-cyclic-nucleotide 3'-phosphodiesterase activity"/>
    <property type="evidence" value="ECO:0007669"/>
    <property type="project" value="TreeGrafter"/>
</dbReference>
<feature type="binding site" evidence="2">
    <location>
        <position position="39"/>
    </location>
    <ligand>
        <name>Fe cation</name>
        <dbReference type="ChEBI" id="CHEBI:24875"/>
        <label>1</label>
    </ligand>
</feature>
<evidence type="ECO:0000256" key="2">
    <source>
        <dbReference type="PIRSR" id="PIRSR004789-51"/>
    </source>
</evidence>
<feature type="binding site" evidence="2">
    <location>
        <position position="40"/>
    </location>
    <ligand>
        <name>Fe cation</name>
        <dbReference type="ChEBI" id="CHEBI:24875"/>
        <label>1</label>
    </ligand>
</feature>
<dbReference type="Pfam" id="PF13277">
    <property type="entry name" value="YmdB"/>
    <property type="match status" value="1"/>
</dbReference>
<proteinExistence type="predicted"/>
<dbReference type="RefSeq" id="WP_006525374.1">
    <property type="nucleotide sequence ID" value="NZ_CABJCF010000004.1"/>
</dbReference>
<keyword evidence="2" id="KW-0479">Metal-binding</keyword>
<evidence type="ECO:0000313" key="3">
    <source>
        <dbReference type="EMBL" id="RGT54330.1"/>
    </source>
</evidence>
<dbReference type="GO" id="GO:0046872">
    <property type="term" value="F:metal ion binding"/>
    <property type="evidence" value="ECO:0007669"/>
    <property type="project" value="UniProtKB-KW"/>
</dbReference>
<dbReference type="NCBIfam" id="TIGR00282">
    <property type="entry name" value="TIGR00282 family metallophosphoesterase"/>
    <property type="match status" value="1"/>
</dbReference>
<dbReference type="Proteomes" id="UP000284731">
    <property type="component" value="Unassembled WGS sequence"/>
</dbReference>
<feature type="binding site" evidence="2">
    <location>
        <position position="8"/>
    </location>
    <ligand>
        <name>Fe cation</name>
        <dbReference type="ChEBI" id="CHEBI:24875"/>
        <label>1</label>
    </ligand>
</feature>
<dbReference type="PANTHER" id="PTHR36303">
    <property type="entry name" value="2',3'-CYCLIC-NUCLEOTIDE 2'-PHOSPHODIESTERASE"/>
    <property type="match status" value="1"/>
</dbReference>
<dbReference type="PIRSF" id="PIRSF004789">
    <property type="entry name" value="DR1281"/>
    <property type="match status" value="1"/>
</dbReference>
<feature type="binding site" evidence="2">
    <location>
        <position position="39"/>
    </location>
    <ligand>
        <name>Fe cation</name>
        <dbReference type="ChEBI" id="CHEBI:24875"/>
        <label>2</label>
    </ligand>
</feature>
<name>A0A412PBU4_9FIRM</name>
<dbReference type="InterPro" id="IPR005235">
    <property type="entry name" value="YmdB-like"/>
</dbReference>
<comment type="caution">
    <text evidence="3">The sequence shown here is derived from an EMBL/GenBank/DDBJ whole genome shotgun (WGS) entry which is preliminary data.</text>
</comment>
<sequence>MRVLFLGDIVAKSGRDAVLAKLNVLKEQYQPDFVIANAENSAHGKGITFKIYNQLLLAGVDVITLGNHAFSKTEILNHLPSMNSAIRPANMEPFHIGKSYVIKEVNGKRVAVVNLVGKVFMDVCREDPVVTMEKLLKEIDADMIFVDLHAEATAEKMTFANYFAPRVTTVIGTHTHVQTADEQIINGCAYITDAGMCGVYASILGRDTEEVIARSIYNESTRYTPAQGPAVISGVLIDIDEKTNRANRIERIQIRPKG</sequence>
<feature type="binding site" evidence="2">
    <location>
        <position position="67"/>
    </location>
    <ligand>
        <name>Fe cation</name>
        <dbReference type="ChEBI" id="CHEBI:24875"/>
        <label>2</label>
    </ligand>
</feature>